<comment type="caution">
    <text evidence="1">The sequence shown here is derived from an EMBL/GenBank/DDBJ whole genome shotgun (WGS) entry which is preliminary data.</text>
</comment>
<protein>
    <submittedName>
        <fullName evidence="1">Uncharacterized protein</fullName>
    </submittedName>
</protein>
<dbReference type="AlphaFoldDB" id="A0A3R9PDH5"/>
<dbReference type="EMBL" id="RCOS01000117">
    <property type="protein sequence ID" value="RSN73414.1"/>
    <property type="molecule type" value="Genomic_DNA"/>
</dbReference>
<evidence type="ECO:0000313" key="2">
    <source>
        <dbReference type="Proteomes" id="UP000277582"/>
    </source>
</evidence>
<organism evidence="1 2">
    <name type="scientific">Candidatus Methanodesulfokora washburnensis</name>
    <dbReference type="NCBI Taxonomy" id="2478471"/>
    <lineage>
        <taxon>Archaea</taxon>
        <taxon>Thermoproteota</taxon>
        <taxon>Candidatus Korarchaeia</taxon>
        <taxon>Candidatus Korarchaeia incertae sedis</taxon>
        <taxon>Candidatus Methanodesulfokora</taxon>
    </lineage>
</organism>
<gene>
    <name evidence="1" type="ORF">D6D85_10435</name>
</gene>
<keyword evidence="2" id="KW-1185">Reference proteome</keyword>
<reference evidence="1 2" key="1">
    <citation type="submission" date="2018-10" db="EMBL/GenBank/DDBJ databases">
        <title>Co-occurring genomic capacity for anaerobic methane metabolism and dissimilatory sulfite reduction discovered in the Korarchaeota.</title>
        <authorList>
            <person name="Mckay L.J."/>
            <person name="Dlakic M."/>
            <person name="Fields M.W."/>
            <person name="Delmont T.O."/>
            <person name="Eren A.M."/>
            <person name="Jay Z.J."/>
            <person name="Klingelsmith K.B."/>
            <person name="Rusch D.B."/>
            <person name="Inskeep W.P."/>
        </authorList>
    </citation>
    <scope>NUCLEOTIDE SEQUENCE [LARGE SCALE GENOMIC DNA]</scope>
    <source>
        <strain evidence="1 2">MDKW</strain>
    </source>
</reference>
<dbReference type="Proteomes" id="UP000277582">
    <property type="component" value="Unassembled WGS sequence"/>
</dbReference>
<name>A0A3R9PDH5_9CREN</name>
<accession>A0A3R9PDH5</accession>
<proteinExistence type="predicted"/>
<evidence type="ECO:0000313" key="1">
    <source>
        <dbReference type="EMBL" id="RSN73414.1"/>
    </source>
</evidence>
<sequence>MLSLSIGFNPDLWTLESVCRRTVENKRGKVDIYIFYFAVQFLPFHVWDYEPVIVYESEDEVTCLYDALHYYIGCSKKPELVISYPWRSFYEGSTEEKVELDKMPQRELTDELIKVWRSRDHNPFSVDEIFLEDPWKALDDFRKGERVKFGEEQERKIISLELPEYRDVEALYNNLSLALETNEIIRGFKWPGVLAEYVLSSSIEKESLQSFLARKCIAERVVLEMENLARIEEELRSIYSKARETS</sequence>